<organism evidence="5 6">
    <name type="scientific">Streptomyces sanglieri</name>
    <dbReference type="NCBI Taxonomy" id="193460"/>
    <lineage>
        <taxon>Bacteria</taxon>
        <taxon>Bacillati</taxon>
        <taxon>Actinomycetota</taxon>
        <taxon>Actinomycetes</taxon>
        <taxon>Kitasatosporales</taxon>
        <taxon>Streptomycetaceae</taxon>
        <taxon>Streptomyces</taxon>
    </lineage>
</organism>
<evidence type="ECO:0000313" key="3">
    <source>
        <dbReference type="EMBL" id="MFD0622372.1"/>
    </source>
</evidence>
<reference evidence="5" key="1">
    <citation type="journal article" date="2014" name="Int. J. Syst. Evol. Microbiol.">
        <title>Complete genome of a new Firmicutes species belonging to the dominant human colonic microbiota ('Ruminococcus bicirculans') reveals two chromosomes and a selective capacity to utilize plant glucans.</title>
        <authorList>
            <consortium name="NISC Comparative Sequencing Program"/>
            <person name="Wegmann U."/>
            <person name="Louis P."/>
            <person name="Goesmann A."/>
            <person name="Henrissat B."/>
            <person name="Duncan S.H."/>
            <person name="Flint H.J."/>
        </authorList>
    </citation>
    <scope>NUCLEOTIDE SEQUENCE</scope>
    <source>
        <strain evidence="5">JCM 12607</strain>
    </source>
</reference>
<dbReference type="InterPro" id="IPR035992">
    <property type="entry name" value="Ricin_B-like_lectins"/>
</dbReference>
<feature type="chain" id="PRO_5045033394" evidence="1">
    <location>
        <begin position="32"/>
        <end position="174"/>
    </location>
</feature>
<name>A0ABW2X7N1_9ACTN</name>
<evidence type="ECO:0000259" key="2">
    <source>
        <dbReference type="SMART" id="SM00458"/>
    </source>
</evidence>
<evidence type="ECO:0000313" key="6">
    <source>
        <dbReference type="Proteomes" id="UP001596915"/>
    </source>
</evidence>
<dbReference type="Pfam" id="PF00652">
    <property type="entry name" value="Ricin_B_lectin"/>
    <property type="match status" value="1"/>
</dbReference>
<reference evidence="6" key="2">
    <citation type="journal article" date="2019" name="Int. J. Syst. Evol. Microbiol.">
        <title>The Global Catalogue of Microorganisms (GCM) 10K type strain sequencing project: providing services to taxonomists for standard genome sequencing and annotation.</title>
        <authorList>
            <consortium name="The Broad Institute Genomics Platform"/>
            <consortium name="The Broad Institute Genome Sequencing Center for Infectious Disease"/>
            <person name="Wu L."/>
            <person name="Ma J."/>
        </authorList>
    </citation>
    <scope>NUCLEOTIDE SEQUENCE [LARGE SCALE GENOMIC DNA]</scope>
    <source>
        <strain evidence="6">JCM 12607</strain>
    </source>
</reference>
<evidence type="ECO:0000313" key="5">
    <source>
        <dbReference type="EMBL" id="MFD0629846.1"/>
    </source>
</evidence>
<dbReference type="PROSITE" id="PS50231">
    <property type="entry name" value="RICIN_B_LECTIN"/>
    <property type="match status" value="1"/>
</dbReference>
<dbReference type="Gene3D" id="2.80.10.50">
    <property type="match status" value="2"/>
</dbReference>
<feature type="domain" description="Ricin B lectin" evidence="2">
    <location>
        <begin position="29"/>
        <end position="164"/>
    </location>
</feature>
<feature type="signal peptide" evidence="1">
    <location>
        <begin position="1"/>
        <end position="31"/>
    </location>
</feature>
<evidence type="ECO:0000256" key="1">
    <source>
        <dbReference type="SAM" id="SignalP"/>
    </source>
</evidence>
<dbReference type="EMBL" id="JBHTGL010000009">
    <property type="protein sequence ID" value="MFD0629846.1"/>
    <property type="molecule type" value="Genomic_DNA"/>
</dbReference>
<dbReference type="SUPFAM" id="SSF50370">
    <property type="entry name" value="Ricin B-like lectins"/>
    <property type="match status" value="1"/>
</dbReference>
<dbReference type="SMART" id="SM00458">
    <property type="entry name" value="RICIN"/>
    <property type="match status" value="1"/>
</dbReference>
<evidence type="ECO:0000313" key="4">
    <source>
        <dbReference type="EMBL" id="MFD0629812.1"/>
    </source>
</evidence>
<keyword evidence="6" id="KW-1185">Reference proteome</keyword>
<keyword evidence="1" id="KW-0732">Signal</keyword>
<dbReference type="Proteomes" id="UP001596915">
    <property type="component" value="Unassembled WGS sequence"/>
</dbReference>
<dbReference type="InterPro" id="IPR000772">
    <property type="entry name" value="Ricin_B_lectin"/>
</dbReference>
<protein>
    <submittedName>
        <fullName evidence="5">Ricin-type beta-trefoil lectin domain protein</fullName>
    </submittedName>
</protein>
<comment type="caution">
    <text evidence="5">The sequence shown here is derived from an EMBL/GenBank/DDBJ whole genome shotgun (WGS) entry which is preliminary data.</text>
</comment>
<proteinExistence type="predicted"/>
<dbReference type="EMBL" id="JBHTGL010000005">
    <property type="protein sequence ID" value="MFD0622372.1"/>
    <property type="molecule type" value="Genomic_DNA"/>
</dbReference>
<dbReference type="EMBL" id="JBHTGL010000008">
    <property type="protein sequence ID" value="MFD0629812.1"/>
    <property type="molecule type" value="Genomic_DNA"/>
</dbReference>
<gene>
    <name evidence="3" type="ORF">ACFQ2K_05550</name>
    <name evidence="4" type="ORF">ACFQ2K_51730</name>
    <name evidence="5" type="ORF">ACFQ2K_51945</name>
</gene>
<sequence>MASLLSPRCLGSVTGAALLLALGAGVPSSAAAPASRAAHEVCLDVGNTRNNGDQVRLWKCAGHKNQRFVITNGQIKVEDTIGDAKEMCLDAGNTRNNGDRTKIWECGGTNTNQKWIVRNAQIVLADTMGKSREMCLDAGNTRNNGDQVRIWQCVNHTNQKWVIQQGYIKVADTI</sequence>
<accession>A0ABW2X7N1</accession>
<reference evidence="5" key="3">
    <citation type="submission" date="2024-09" db="EMBL/GenBank/DDBJ databases">
        <authorList>
            <person name="Sun Q."/>
            <person name="Mori K."/>
        </authorList>
    </citation>
    <scope>NUCLEOTIDE SEQUENCE</scope>
    <source>
        <strain evidence="5">JCM 12607</strain>
    </source>
</reference>